<dbReference type="Proteomes" id="UP001168642">
    <property type="component" value="Unassembled WGS sequence"/>
</dbReference>
<reference evidence="3" key="1">
    <citation type="submission" date="2023-07" db="EMBL/GenBank/DDBJ databases">
        <title>Wenyingzhuangia sp. chi5 genome sequencing and assembly.</title>
        <authorList>
            <person name="Park S."/>
        </authorList>
    </citation>
    <scope>NUCLEOTIDE SEQUENCE</scope>
    <source>
        <strain evidence="3">Chi5</strain>
    </source>
</reference>
<dbReference type="Pfam" id="PF13472">
    <property type="entry name" value="Lipase_GDSL_2"/>
    <property type="match status" value="1"/>
</dbReference>
<feature type="domain" description="SGNH hydrolase-type esterase" evidence="2">
    <location>
        <begin position="35"/>
        <end position="221"/>
    </location>
</feature>
<accession>A0ABT8VUP4</accession>
<organism evidence="3 4">
    <name type="scientific">Wenyingzhuangia gilva</name>
    <dbReference type="NCBI Taxonomy" id="3057677"/>
    <lineage>
        <taxon>Bacteria</taxon>
        <taxon>Pseudomonadati</taxon>
        <taxon>Bacteroidota</taxon>
        <taxon>Flavobacteriia</taxon>
        <taxon>Flavobacteriales</taxon>
        <taxon>Flavobacteriaceae</taxon>
        <taxon>Wenyingzhuangia</taxon>
    </lineage>
</organism>
<dbReference type="InterPro" id="IPR051532">
    <property type="entry name" value="Ester_Hydrolysis_Enzymes"/>
</dbReference>
<dbReference type="PANTHER" id="PTHR30383">
    <property type="entry name" value="THIOESTERASE 1/PROTEASE 1/LYSOPHOSPHOLIPASE L1"/>
    <property type="match status" value="1"/>
</dbReference>
<dbReference type="InterPro" id="IPR013830">
    <property type="entry name" value="SGNH_hydro"/>
</dbReference>
<dbReference type="PANTHER" id="PTHR30383:SF5">
    <property type="entry name" value="SGNH HYDROLASE-TYPE ESTERASE DOMAIN-CONTAINING PROTEIN"/>
    <property type="match status" value="1"/>
</dbReference>
<evidence type="ECO:0000259" key="2">
    <source>
        <dbReference type="Pfam" id="PF13472"/>
    </source>
</evidence>
<keyword evidence="1" id="KW-0732">Signal</keyword>
<gene>
    <name evidence="3" type="ORF">QVZ41_12710</name>
</gene>
<dbReference type="Gene3D" id="3.40.50.1110">
    <property type="entry name" value="SGNH hydrolase"/>
    <property type="match status" value="1"/>
</dbReference>
<evidence type="ECO:0000313" key="4">
    <source>
        <dbReference type="Proteomes" id="UP001168642"/>
    </source>
</evidence>
<feature type="chain" id="PRO_5045330004" evidence="1">
    <location>
        <begin position="27"/>
        <end position="244"/>
    </location>
</feature>
<dbReference type="SUPFAM" id="SSF52266">
    <property type="entry name" value="SGNH hydrolase"/>
    <property type="match status" value="1"/>
</dbReference>
<evidence type="ECO:0000313" key="3">
    <source>
        <dbReference type="EMBL" id="MDO3695703.1"/>
    </source>
</evidence>
<protein>
    <submittedName>
        <fullName evidence="3">GDSL-type esterase/lipase family protein</fullName>
    </submittedName>
</protein>
<comment type="caution">
    <text evidence="3">The sequence shown here is derived from an EMBL/GenBank/DDBJ whole genome shotgun (WGS) entry which is preliminary data.</text>
</comment>
<keyword evidence="4" id="KW-1185">Reference proteome</keyword>
<dbReference type="EMBL" id="JAUMIT010000007">
    <property type="protein sequence ID" value="MDO3695703.1"/>
    <property type="molecule type" value="Genomic_DNA"/>
</dbReference>
<dbReference type="InterPro" id="IPR036514">
    <property type="entry name" value="SGNH_hydro_sf"/>
</dbReference>
<proteinExistence type="predicted"/>
<name>A0ABT8VUP4_9FLAO</name>
<sequence>MKNQSIKHFLFLTVIFLMFVNINTQAQNKQVKIACIGNSITYGSHLEDSERDCYPTQLSNLLYKVYGHNCVVKNFGVSGRTMLKKGPKPIWVEPKFSEAKNMAPDICIILLGTNDSRPDLWAKIGKEFYGDYKSMIKTFKKINPKTKFIVGLPSPIWKNHPYGGTAWGDKHNDSILVNGVIPNIKKIAKKRNVTSIDFHTPFENKVDLFPDYLHPNAEGAKIIAQMIFDIIEEKNMIQKVINKK</sequence>
<feature type="signal peptide" evidence="1">
    <location>
        <begin position="1"/>
        <end position="26"/>
    </location>
</feature>
<evidence type="ECO:0000256" key="1">
    <source>
        <dbReference type="SAM" id="SignalP"/>
    </source>
</evidence>